<dbReference type="Proteomes" id="UP001060164">
    <property type="component" value="Chromosome"/>
</dbReference>
<evidence type="ECO:0000256" key="1">
    <source>
        <dbReference type="SAM" id="MobiDB-lite"/>
    </source>
</evidence>
<feature type="compositionally biased region" description="Basic and acidic residues" evidence="1">
    <location>
        <begin position="283"/>
        <end position="317"/>
    </location>
</feature>
<protein>
    <submittedName>
        <fullName evidence="4">Uncharacterized protein</fullName>
    </submittedName>
</protein>
<organism evidence="4 5">
    <name type="scientific">Ruminococcus gauvreauii</name>
    <dbReference type="NCBI Taxonomy" id="438033"/>
    <lineage>
        <taxon>Bacteria</taxon>
        <taxon>Bacillati</taxon>
        <taxon>Bacillota</taxon>
        <taxon>Clostridia</taxon>
        <taxon>Eubacteriales</taxon>
        <taxon>Oscillospiraceae</taxon>
        <taxon>Ruminococcus</taxon>
    </lineage>
</organism>
<keyword evidence="2" id="KW-0472">Membrane</keyword>
<feature type="chain" id="PRO_5045975578" evidence="3">
    <location>
        <begin position="32"/>
        <end position="612"/>
    </location>
</feature>
<feature type="region of interest" description="Disordered" evidence="1">
    <location>
        <begin position="518"/>
        <end position="559"/>
    </location>
</feature>
<proteinExistence type="predicted"/>
<sequence>MRAVKRKNERIKHGFFKALSLLIVATLAISAAVIQPPLDAEAGGRSVYLNGSGGSDSAGGTSQSDAVGSFGKAKELAGNDGEILVCGTVSVSGDTTWSLPGGVSLKRASGFSGAIVNISGTLTLHNISLSASDISGSGTIAGKENDKKDPEPTKEPEETATPEPTKEPETTETPEPTKEPEVTETPEPTKEPEVTATPEPTKEPEVTETPEPTKEPEVTATPEPTKEPEVTATPEPTKEPEVTETPEPTKEPEVTATPEPTKEPEETETPEPTKEPEETETPEPTKEPELTEEAKPTKEPETPDKDIPENITGTDKDQDMLTKLQNLKVTVENQADVDAVIDAFRWYEGCTEEEKMNVPGELVIRLKKAQTVCKLYNHTSSGITVEGDIPWYVQFRVSKGSIADAANFDLGELLGSYEMSLWNLLDDSPYSLNGRSVTVTVPVKNAADYEKVSVLHYFSDGSYEELYPEILGNAIRFTTSSFSPYTISGQAVGYIAGSQVIVGPGDAVYNHNTASGGSAAGNNSSGGSDSSSGSGNSSLGTSGSYSQEGSSQKVTSSAASQNSSRIMVKKAVNTGDTTNLIPYFVVAGVAAVLIIILIIAGRIKNKKNNGKK</sequence>
<keyword evidence="3" id="KW-0732">Signal</keyword>
<feature type="region of interest" description="Disordered" evidence="1">
    <location>
        <begin position="132"/>
        <end position="317"/>
    </location>
</feature>
<dbReference type="EMBL" id="CP102290">
    <property type="protein sequence ID" value="UWP59097.1"/>
    <property type="molecule type" value="Genomic_DNA"/>
</dbReference>
<keyword evidence="2" id="KW-0812">Transmembrane</keyword>
<feature type="transmembrane region" description="Helical" evidence="2">
    <location>
        <begin position="580"/>
        <end position="603"/>
    </location>
</feature>
<feature type="compositionally biased region" description="Basic and acidic residues" evidence="1">
    <location>
        <begin position="164"/>
        <end position="193"/>
    </location>
</feature>
<feature type="compositionally biased region" description="Basic and acidic residues" evidence="1">
    <location>
        <begin position="200"/>
        <end position="217"/>
    </location>
</feature>
<keyword evidence="2" id="KW-1133">Transmembrane helix</keyword>
<evidence type="ECO:0000313" key="4">
    <source>
        <dbReference type="EMBL" id="UWP59097.1"/>
    </source>
</evidence>
<feature type="compositionally biased region" description="Polar residues" evidence="1">
    <location>
        <begin position="547"/>
        <end position="559"/>
    </location>
</feature>
<accession>A0ABY5VFK8</accession>
<dbReference type="RefSeq" id="WP_260046574.1">
    <property type="nucleotide sequence ID" value="NZ_CP102290.1"/>
</dbReference>
<evidence type="ECO:0000313" key="5">
    <source>
        <dbReference type="Proteomes" id="UP001060164"/>
    </source>
</evidence>
<keyword evidence="5" id="KW-1185">Reference proteome</keyword>
<feature type="signal peptide" evidence="3">
    <location>
        <begin position="1"/>
        <end position="31"/>
    </location>
</feature>
<name>A0ABY5VFK8_9FIRM</name>
<evidence type="ECO:0000256" key="3">
    <source>
        <dbReference type="SAM" id="SignalP"/>
    </source>
</evidence>
<evidence type="ECO:0000256" key="2">
    <source>
        <dbReference type="SAM" id="Phobius"/>
    </source>
</evidence>
<feature type="compositionally biased region" description="Basic and acidic residues" evidence="1">
    <location>
        <begin position="143"/>
        <end position="157"/>
    </location>
</feature>
<gene>
    <name evidence="4" type="ORF">NQ502_17290</name>
</gene>
<feature type="compositionally biased region" description="Low complexity" evidence="1">
    <location>
        <begin position="518"/>
        <end position="546"/>
    </location>
</feature>
<feature type="compositionally biased region" description="Basic and acidic residues" evidence="1">
    <location>
        <begin position="236"/>
        <end position="253"/>
    </location>
</feature>
<reference evidence="4" key="1">
    <citation type="journal article" date="2022" name="Cell">
        <title>Design, construction, and in vivo augmentation of a complex gut microbiome.</title>
        <authorList>
            <person name="Cheng A.G."/>
            <person name="Ho P.Y."/>
            <person name="Aranda-Diaz A."/>
            <person name="Jain S."/>
            <person name="Yu F.B."/>
            <person name="Meng X."/>
            <person name="Wang M."/>
            <person name="Iakiviak M."/>
            <person name="Nagashima K."/>
            <person name="Zhao A."/>
            <person name="Murugkar P."/>
            <person name="Patil A."/>
            <person name="Atabakhsh K."/>
            <person name="Weakley A."/>
            <person name="Yan J."/>
            <person name="Brumbaugh A.R."/>
            <person name="Higginbottom S."/>
            <person name="Dimas A."/>
            <person name="Shiver A.L."/>
            <person name="Deutschbauer A."/>
            <person name="Neff N."/>
            <person name="Sonnenburg J.L."/>
            <person name="Huang K.C."/>
            <person name="Fischbach M.A."/>
        </authorList>
    </citation>
    <scope>NUCLEOTIDE SEQUENCE</scope>
    <source>
        <strain evidence="4">DSM 19829</strain>
    </source>
</reference>